<dbReference type="AlphaFoldDB" id="B1FBT0"/>
<sequence length="515" mass="58586">MTCGDGCQRGRRACGQHKRWQRRIDRRTRLRGRRRRRRFGDDDMCIRATEAERVDADRQRCVAALERREPIDHAQAAAFEIDAGIGRVEMQRARHRAVLQAQHGLQQAGNARCRFEVPDIGLDRADQQRIGLGPAARYRVDQRTRLDRIADRGARAMRLEIGERARVDAGASIDGAQQVGLRRRRRHVDAAVRMTIRIHARSGDDRVDRVAIGQRLVKRLEQHECAAFGPHVAVAGRIERAATAARRQHRRLRETDETERMQQQIDSAGKRHRGLAGLQRADRLMERDERRRACSIDRQARAAQVEQVGHTVRRDAERVAGCRIRIDRVHVVHIAVAVIHARHADEHAAVASAHRRRTHAGVFERLPCEFEQQPLLRIHLRRLARRDAEEFGVEARDVVDDARRERVALSRLPFGRMLVERRTETVRRNGGHGITFVAQQLPEVVGTLDATGEPTRHPDDRYLLVHALSDLASALRSHARGSFEWVTADSSIRPSSSARISCAQALALASFFQTK</sequence>
<accession>B1FBT0</accession>
<comment type="caution">
    <text evidence="1">The sequence shown here is derived from an EMBL/GenBank/DDBJ whole genome shotgun (WGS) entry which is preliminary data.</text>
</comment>
<evidence type="ECO:0000313" key="2">
    <source>
        <dbReference type="Proteomes" id="UP000005463"/>
    </source>
</evidence>
<dbReference type="Proteomes" id="UP000005463">
    <property type="component" value="Unassembled WGS sequence"/>
</dbReference>
<reference evidence="1 2" key="1">
    <citation type="submission" date="2008-03" db="EMBL/GenBank/DDBJ databases">
        <title>Sequencing of the draft genome and assembly of Burkholderia ambifaria IOP40-10.</title>
        <authorList>
            <consortium name="US DOE Joint Genome Institute (JGI-PGF)"/>
            <person name="Copeland A."/>
            <person name="Lucas S."/>
            <person name="Lapidus A."/>
            <person name="Glavina del Rio T."/>
            <person name="Dalin E."/>
            <person name="Tice H."/>
            <person name="Bruce D."/>
            <person name="Goodwin L."/>
            <person name="Pitluck S."/>
            <person name="Larimer F."/>
            <person name="Land M.L."/>
            <person name="Hauser L."/>
            <person name="Tiedje J."/>
            <person name="Richardson P."/>
        </authorList>
    </citation>
    <scope>NUCLEOTIDE SEQUENCE [LARGE SCALE GENOMIC DNA]</scope>
    <source>
        <strain evidence="1 2">IOP40-10</strain>
    </source>
</reference>
<dbReference type="EMBL" id="ABLC01000022">
    <property type="protein sequence ID" value="EDT05024.1"/>
    <property type="molecule type" value="Genomic_DNA"/>
</dbReference>
<name>B1FBT0_9BURK</name>
<dbReference type="AntiFam" id="ANF00248">
    <property type="entry name" value="Shadow ORF (opposite ppsD)"/>
</dbReference>
<proteinExistence type="predicted"/>
<gene>
    <name evidence="1" type="ORF">BamIOP4010DRAFT_1489</name>
</gene>
<organism evidence="1 2">
    <name type="scientific">Burkholderia ambifaria IOP40-10</name>
    <dbReference type="NCBI Taxonomy" id="396596"/>
    <lineage>
        <taxon>Bacteria</taxon>
        <taxon>Pseudomonadati</taxon>
        <taxon>Pseudomonadota</taxon>
        <taxon>Betaproteobacteria</taxon>
        <taxon>Burkholderiales</taxon>
        <taxon>Burkholderiaceae</taxon>
        <taxon>Burkholderia</taxon>
        <taxon>Burkholderia cepacia complex</taxon>
    </lineage>
</organism>
<protein>
    <submittedName>
        <fullName evidence="1">Uncharacterized protein</fullName>
    </submittedName>
</protein>
<evidence type="ECO:0000313" key="1">
    <source>
        <dbReference type="EMBL" id="EDT05024.1"/>
    </source>
</evidence>